<dbReference type="PANTHER" id="PTHR43736:SF1">
    <property type="entry name" value="DIHYDRONEOPTERIN TRIPHOSPHATE DIPHOSPHATASE"/>
    <property type="match status" value="1"/>
</dbReference>
<dbReference type="AlphaFoldDB" id="A0A7J0BWA9"/>
<dbReference type="Pfam" id="PF00293">
    <property type="entry name" value="NUDIX"/>
    <property type="match status" value="1"/>
</dbReference>
<dbReference type="Proteomes" id="UP000503820">
    <property type="component" value="Unassembled WGS sequence"/>
</dbReference>
<dbReference type="GO" id="GO:0016787">
    <property type="term" value="F:hydrolase activity"/>
    <property type="evidence" value="ECO:0007669"/>
    <property type="project" value="UniProtKB-KW"/>
</dbReference>
<name>A0A7J0BWA9_9BACT</name>
<evidence type="ECO:0000259" key="3">
    <source>
        <dbReference type="PROSITE" id="PS51462"/>
    </source>
</evidence>
<sequence>MQHSIPCPACGAAVPTWRNPVPTVDILVHEPRLGVLLIERKNPPLGWALPGGFVDYGETVEHAAVREAREETGLDVRLTGLLGVYSDPARDARLHTISCVFTAEAEDLSRLRAGDDAGRARFFPLSDLPGLCFDHARILRDFERSLNRLKR</sequence>
<dbReference type="InterPro" id="IPR020476">
    <property type="entry name" value="Nudix_hydrolase"/>
</dbReference>
<protein>
    <submittedName>
        <fullName evidence="4">NUDIX hydrolase</fullName>
    </submittedName>
</protein>
<evidence type="ECO:0000313" key="4">
    <source>
        <dbReference type="EMBL" id="GFM37445.1"/>
    </source>
</evidence>
<dbReference type="PROSITE" id="PS51462">
    <property type="entry name" value="NUDIX"/>
    <property type="match status" value="1"/>
</dbReference>
<dbReference type="PROSITE" id="PS00893">
    <property type="entry name" value="NUDIX_BOX"/>
    <property type="match status" value="1"/>
</dbReference>
<dbReference type="EMBL" id="BLVP01000008">
    <property type="protein sequence ID" value="GFM37445.1"/>
    <property type="molecule type" value="Genomic_DNA"/>
</dbReference>
<keyword evidence="1 2" id="KW-0378">Hydrolase</keyword>
<accession>A0A7J0BWA9</accession>
<dbReference type="PRINTS" id="PR00502">
    <property type="entry name" value="NUDIXFAMILY"/>
</dbReference>
<dbReference type="RefSeq" id="WP_174410041.1">
    <property type="nucleotide sequence ID" value="NZ_BLVP01000008.1"/>
</dbReference>
<evidence type="ECO:0000256" key="1">
    <source>
        <dbReference type="ARBA" id="ARBA00022801"/>
    </source>
</evidence>
<dbReference type="SUPFAM" id="SSF55811">
    <property type="entry name" value="Nudix"/>
    <property type="match status" value="1"/>
</dbReference>
<evidence type="ECO:0000256" key="2">
    <source>
        <dbReference type="RuleBase" id="RU003476"/>
    </source>
</evidence>
<proteinExistence type="inferred from homology"/>
<dbReference type="InterPro" id="IPR020084">
    <property type="entry name" value="NUDIX_hydrolase_CS"/>
</dbReference>
<gene>
    <name evidence="4" type="ORF">DSM19430T_21290</name>
</gene>
<comment type="similarity">
    <text evidence="2">Belongs to the Nudix hydrolase family.</text>
</comment>
<reference evidence="4 5" key="1">
    <citation type="submission" date="2020-05" db="EMBL/GenBank/DDBJ databases">
        <title>Draft genome sequence of Desulfovibrio psychrotolerans JS1T.</title>
        <authorList>
            <person name="Ueno A."/>
            <person name="Tamazawa S."/>
            <person name="Tamamura S."/>
            <person name="Murakami T."/>
            <person name="Kiyama T."/>
            <person name="Inomata H."/>
            <person name="Amano Y."/>
            <person name="Miyakawa K."/>
            <person name="Tamaki H."/>
            <person name="Naganuma T."/>
            <person name="Kaneko K."/>
        </authorList>
    </citation>
    <scope>NUCLEOTIDE SEQUENCE [LARGE SCALE GENOMIC DNA]</scope>
    <source>
        <strain evidence="4 5">JS1</strain>
    </source>
</reference>
<feature type="domain" description="Nudix hydrolase" evidence="3">
    <location>
        <begin position="19"/>
        <end position="147"/>
    </location>
</feature>
<dbReference type="PANTHER" id="PTHR43736">
    <property type="entry name" value="ADP-RIBOSE PYROPHOSPHATASE"/>
    <property type="match status" value="1"/>
</dbReference>
<dbReference type="InterPro" id="IPR000086">
    <property type="entry name" value="NUDIX_hydrolase_dom"/>
</dbReference>
<evidence type="ECO:0000313" key="5">
    <source>
        <dbReference type="Proteomes" id="UP000503820"/>
    </source>
</evidence>
<dbReference type="Gene3D" id="3.90.79.10">
    <property type="entry name" value="Nucleoside Triphosphate Pyrophosphohydrolase"/>
    <property type="match status" value="1"/>
</dbReference>
<comment type="caution">
    <text evidence="4">The sequence shown here is derived from an EMBL/GenBank/DDBJ whole genome shotgun (WGS) entry which is preliminary data.</text>
</comment>
<dbReference type="CDD" id="cd18873">
    <property type="entry name" value="NUDIX_NadM_like"/>
    <property type="match status" value="1"/>
</dbReference>
<keyword evidence="5" id="KW-1185">Reference proteome</keyword>
<dbReference type="InterPro" id="IPR015797">
    <property type="entry name" value="NUDIX_hydrolase-like_dom_sf"/>
</dbReference>
<organism evidence="4 5">
    <name type="scientific">Desulfovibrio psychrotolerans</name>
    <dbReference type="NCBI Taxonomy" id="415242"/>
    <lineage>
        <taxon>Bacteria</taxon>
        <taxon>Pseudomonadati</taxon>
        <taxon>Thermodesulfobacteriota</taxon>
        <taxon>Desulfovibrionia</taxon>
        <taxon>Desulfovibrionales</taxon>
        <taxon>Desulfovibrionaceae</taxon>
        <taxon>Desulfovibrio</taxon>
    </lineage>
</organism>